<keyword evidence="1" id="KW-0732">Signal</keyword>
<protein>
    <recommendedName>
        <fullName evidence="4">Secreted protein</fullName>
    </recommendedName>
</protein>
<comment type="caution">
    <text evidence="2">The sequence shown here is derived from an EMBL/GenBank/DDBJ whole genome shotgun (WGS) entry which is preliminary data.</text>
</comment>
<reference evidence="2 3" key="1">
    <citation type="journal article" date="2015" name="Plant Cell">
        <title>Oil accumulation by the oleaginous diatom Fistulifera solaris as revealed by the genome and transcriptome.</title>
        <authorList>
            <person name="Tanaka T."/>
            <person name="Maeda Y."/>
            <person name="Veluchamy A."/>
            <person name="Tanaka M."/>
            <person name="Abida H."/>
            <person name="Marechal E."/>
            <person name="Bowler C."/>
            <person name="Muto M."/>
            <person name="Sunaga Y."/>
            <person name="Tanaka M."/>
            <person name="Yoshino T."/>
            <person name="Taniguchi T."/>
            <person name="Fukuda Y."/>
            <person name="Nemoto M."/>
            <person name="Matsumoto M."/>
            <person name="Wong P.S."/>
            <person name="Aburatani S."/>
            <person name="Fujibuchi W."/>
        </authorList>
    </citation>
    <scope>NUCLEOTIDE SEQUENCE [LARGE SCALE GENOMIC DNA]</scope>
    <source>
        <strain evidence="2 3">JPCC DA0580</strain>
    </source>
</reference>
<dbReference type="InParanoid" id="A0A1Z5K073"/>
<keyword evidence="3" id="KW-1185">Reference proteome</keyword>
<dbReference type="Proteomes" id="UP000198406">
    <property type="component" value="Unassembled WGS sequence"/>
</dbReference>
<sequence>MQIQHLPLLLVFSLAFAARGVCAEDTFHWTWCELLPFLWFCDDDAPEDPCPGRRLRQGRFFGGKKNERVECRPGRALN</sequence>
<dbReference type="AlphaFoldDB" id="A0A1Z5K073"/>
<gene>
    <name evidence="2" type="ORF">FisN_19Hu289</name>
</gene>
<name>A0A1Z5K073_FISSO</name>
<proteinExistence type="predicted"/>
<dbReference type="EMBL" id="BDSP01000137">
    <property type="protein sequence ID" value="GAX19703.1"/>
    <property type="molecule type" value="Genomic_DNA"/>
</dbReference>
<accession>A0A1Z5K073</accession>
<organism evidence="2 3">
    <name type="scientific">Fistulifera solaris</name>
    <name type="common">Oleaginous diatom</name>
    <dbReference type="NCBI Taxonomy" id="1519565"/>
    <lineage>
        <taxon>Eukaryota</taxon>
        <taxon>Sar</taxon>
        <taxon>Stramenopiles</taxon>
        <taxon>Ochrophyta</taxon>
        <taxon>Bacillariophyta</taxon>
        <taxon>Bacillariophyceae</taxon>
        <taxon>Bacillariophycidae</taxon>
        <taxon>Naviculales</taxon>
        <taxon>Naviculaceae</taxon>
        <taxon>Fistulifera</taxon>
    </lineage>
</organism>
<feature type="chain" id="PRO_5013369139" description="Secreted protein" evidence="1">
    <location>
        <begin position="24"/>
        <end position="78"/>
    </location>
</feature>
<evidence type="ECO:0000313" key="2">
    <source>
        <dbReference type="EMBL" id="GAX19703.1"/>
    </source>
</evidence>
<evidence type="ECO:0008006" key="4">
    <source>
        <dbReference type="Google" id="ProtNLM"/>
    </source>
</evidence>
<evidence type="ECO:0000256" key="1">
    <source>
        <dbReference type="SAM" id="SignalP"/>
    </source>
</evidence>
<evidence type="ECO:0000313" key="3">
    <source>
        <dbReference type="Proteomes" id="UP000198406"/>
    </source>
</evidence>
<feature type="signal peptide" evidence="1">
    <location>
        <begin position="1"/>
        <end position="23"/>
    </location>
</feature>